<reference evidence="1" key="1">
    <citation type="journal article" date="2023" name="Mol. Phylogenet. Evol.">
        <title>Genome-scale phylogeny and comparative genomics of the fungal order Sordariales.</title>
        <authorList>
            <person name="Hensen N."/>
            <person name="Bonometti L."/>
            <person name="Westerberg I."/>
            <person name="Brannstrom I.O."/>
            <person name="Guillou S."/>
            <person name="Cros-Aarteil S."/>
            <person name="Calhoun S."/>
            <person name="Haridas S."/>
            <person name="Kuo A."/>
            <person name="Mondo S."/>
            <person name="Pangilinan J."/>
            <person name="Riley R."/>
            <person name="LaButti K."/>
            <person name="Andreopoulos B."/>
            <person name="Lipzen A."/>
            <person name="Chen C."/>
            <person name="Yan M."/>
            <person name="Daum C."/>
            <person name="Ng V."/>
            <person name="Clum A."/>
            <person name="Steindorff A."/>
            <person name="Ohm R.A."/>
            <person name="Martin F."/>
            <person name="Silar P."/>
            <person name="Natvig D.O."/>
            <person name="Lalanne C."/>
            <person name="Gautier V."/>
            <person name="Ament-Velasquez S.L."/>
            <person name="Kruys A."/>
            <person name="Hutchinson M.I."/>
            <person name="Powell A.J."/>
            <person name="Barry K."/>
            <person name="Miller A.N."/>
            <person name="Grigoriev I.V."/>
            <person name="Debuchy R."/>
            <person name="Gladieux P."/>
            <person name="Hiltunen Thoren M."/>
            <person name="Johannesson H."/>
        </authorList>
    </citation>
    <scope>NUCLEOTIDE SEQUENCE</scope>
    <source>
        <strain evidence="1">PSN243</strain>
    </source>
</reference>
<comment type="caution">
    <text evidence="1">The sequence shown here is derived from an EMBL/GenBank/DDBJ whole genome shotgun (WGS) entry which is preliminary data.</text>
</comment>
<protein>
    <submittedName>
        <fullName evidence="1">Zinc mynd-type domain protein</fullName>
    </submittedName>
</protein>
<accession>A0AAV9GZN0</accession>
<dbReference type="Proteomes" id="UP001321760">
    <property type="component" value="Unassembled WGS sequence"/>
</dbReference>
<dbReference type="AlphaFoldDB" id="A0AAV9GZN0"/>
<organism evidence="1 2">
    <name type="scientific">Podospora aff. communis PSN243</name>
    <dbReference type="NCBI Taxonomy" id="3040156"/>
    <lineage>
        <taxon>Eukaryota</taxon>
        <taxon>Fungi</taxon>
        <taxon>Dikarya</taxon>
        <taxon>Ascomycota</taxon>
        <taxon>Pezizomycotina</taxon>
        <taxon>Sordariomycetes</taxon>
        <taxon>Sordariomycetidae</taxon>
        <taxon>Sordariales</taxon>
        <taxon>Podosporaceae</taxon>
        <taxon>Podospora</taxon>
    </lineage>
</organism>
<gene>
    <name evidence="1" type="ORF">QBC34DRAFT_491333</name>
</gene>
<keyword evidence="2" id="KW-1185">Reference proteome</keyword>
<reference evidence="1" key="2">
    <citation type="submission" date="2023-05" db="EMBL/GenBank/DDBJ databases">
        <authorList>
            <consortium name="Lawrence Berkeley National Laboratory"/>
            <person name="Steindorff A."/>
            <person name="Hensen N."/>
            <person name="Bonometti L."/>
            <person name="Westerberg I."/>
            <person name="Brannstrom I.O."/>
            <person name="Guillou S."/>
            <person name="Cros-Aarteil S."/>
            <person name="Calhoun S."/>
            <person name="Haridas S."/>
            <person name="Kuo A."/>
            <person name="Mondo S."/>
            <person name="Pangilinan J."/>
            <person name="Riley R."/>
            <person name="Labutti K."/>
            <person name="Andreopoulos B."/>
            <person name="Lipzen A."/>
            <person name="Chen C."/>
            <person name="Yanf M."/>
            <person name="Daum C."/>
            <person name="Ng V."/>
            <person name="Clum A."/>
            <person name="Ohm R."/>
            <person name="Martin F."/>
            <person name="Silar P."/>
            <person name="Natvig D."/>
            <person name="Lalanne C."/>
            <person name="Gautier V."/>
            <person name="Ament-Velasquez S.L."/>
            <person name="Kruys A."/>
            <person name="Hutchinson M.I."/>
            <person name="Powell A.J."/>
            <person name="Barry K."/>
            <person name="Miller A.N."/>
            <person name="Grigoriev I.V."/>
            <person name="Debuchy R."/>
            <person name="Gladieux P."/>
            <person name="Thoren M.H."/>
            <person name="Johannesson H."/>
        </authorList>
    </citation>
    <scope>NUCLEOTIDE SEQUENCE</scope>
    <source>
        <strain evidence="1">PSN243</strain>
    </source>
</reference>
<evidence type="ECO:0000313" key="2">
    <source>
        <dbReference type="Proteomes" id="UP001321760"/>
    </source>
</evidence>
<sequence length="140" mass="15296">MPTPDFSNLALFPTFATCPEDPSAHATNPYFLLGQIKDDMTITKPTLVLLDRESSPFALVFDGLDRDGVNFNKVGLKKGHTAVIPNGRKVPPKEEGKRGFVSVEGARAGEECQVKGWSEGRHKEECAIIKAIKGIWAAEE</sequence>
<proteinExistence type="predicted"/>
<name>A0AAV9GZN0_9PEZI</name>
<dbReference type="EMBL" id="MU865919">
    <property type="protein sequence ID" value="KAK4453805.1"/>
    <property type="molecule type" value="Genomic_DNA"/>
</dbReference>
<evidence type="ECO:0000313" key="1">
    <source>
        <dbReference type="EMBL" id="KAK4453805.1"/>
    </source>
</evidence>